<organism evidence="7 8">
    <name type="scientific">Venustampulla echinocandica</name>
    <dbReference type="NCBI Taxonomy" id="2656787"/>
    <lineage>
        <taxon>Eukaryota</taxon>
        <taxon>Fungi</taxon>
        <taxon>Dikarya</taxon>
        <taxon>Ascomycota</taxon>
        <taxon>Pezizomycotina</taxon>
        <taxon>Leotiomycetes</taxon>
        <taxon>Helotiales</taxon>
        <taxon>Pleuroascaceae</taxon>
        <taxon>Venustampulla</taxon>
    </lineage>
</organism>
<evidence type="ECO:0000256" key="1">
    <source>
        <dbReference type="ARBA" id="ARBA00010617"/>
    </source>
</evidence>
<evidence type="ECO:0000313" key="8">
    <source>
        <dbReference type="Proteomes" id="UP000254866"/>
    </source>
</evidence>
<evidence type="ECO:0000256" key="6">
    <source>
        <dbReference type="PIRSR" id="PIRSR602401-1"/>
    </source>
</evidence>
<gene>
    <name evidence="7" type="ORF">BP5553_09087</name>
</gene>
<feature type="binding site" description="axial binding residue" evidence="6">
    <location>
        <position position="470"/>
    </location>
    <ligand>
        <name>heme</name>
        <dbReference type="ChEBI" id="CHEBI:30413"/>
    </ligand>
    <ligandPart>
        <name>Fe</name>
        <dbReference type="ChEBI" id="CHEBI:18248"/>
    </ligandPart>
</feature>
<dbReference type="OrthoDB" id="1103324at2759"/>
<dbReference type="InterPro" id="IPR036396">
    <property type="entry name" value="Cyt_P450_sf"/>
</dbReference>
<keyword evidence="6" id="KW-0349">Heme</keyword>
<name>A0A370TDY0_9HELO</name>
<evidence type="ECO:0000256" key="3">
    <source>
        <dbReference type="ARBA" id="ARBA00023002"/>
    </source>
</evidence>
<keyword evidence="2 6" id="KW-0479">Metal-binding</keyword>
<evidence type="ECO:0000313" key="7">
    <source>
        <dbReference type="EMBL" id="RDL32631.1"/>
    </source>
</evidence>
<dbReference type="GO" id="GO:0004497">
    <property type="term" value="F:monooxygenase activity"/>
    <property type="evidence" value="ECO:0007669"/>
    <property type="project" value="UniProtKB-KW"/>
</dbReference>
<dbReference type="SUPFAM" id="SSF48264">
    <property type="entry name" value="Cytochrome P450"/>
    <property type="match status" value="1"/>
</dbReference>
<dbReference type="PRINTS" id="PR00463">
    <property type="entry name" value="EP450I"/>
</dbReference>
<dbReference type="EMBL" id="NPIC01000010">
    <property type="protein sequence ID" value="RDL32631.1"/>
    <property type="molecule type" value="Genomic_DNA"/>
</dbReference>
<protein>
    <recommendedName>
        <fullName evidence="9">Cytochrome P450</fullName>
    </recommendedName>
</protein>
<dbReference type="Proteomes" id="UP000254866">
    <property type="component" value="Unassembled WGS sequence"/>
</dbReference>
<keyword evidence="8" id="KW-1185">Reference proteome</keyword>
<dbReference type="STRING" id="2656787.A0A370TDY0"/>
<evidence type="ECO:0008006" key="9">
    <source>
        <dbReference type="Google" id="ProtNLM"/>
    </source>
</evidence>
<keyword evidence="5" id="KW-0503">Monooxygenase</keyword>
<comment type="cofactor">
    <cofactor evidence="6">
        <name>heme</name>
        <dbReference type="ChEBI" id="CHEBI:30413"/>
    </cofactor>
</comment>
<keyword evidence="3" id="KW-0560">Oxidoreductase</keyword>
<evidence type="ECO:0000256" key="5">
    <source>
        <dbReference type="ARBA" id="ARBA00023033"/>
    </source>
</evidence>
<evidence type="ECO:0000256" key="2">
    <source>
        <dbReference type="ARBA" id="ARBA00022723"/>
    </source>
</evidence>
<dbReference type="GO" id="GO:0016705">
    <property type="term" value="F:oxidoreductase activity, acting on paired donors, with incorporation or reduction of molecular oxygen"/>
    <property type="evidence" value="ECO:0007669"/>
    <property type="project" value="InterPro"/>
</dbReference>
<accession>A0A370TDY0</accession>
<dbReference type="InterPro" id="IPR001128">
    <property type="entry name" value="Cyt_P450"/>
</dbReference>
<dbReference type="PANTHER" id="PTHR46300">
    <property type="entry name" value="P450, PUTATIVE (EUROFUNG)-RELATED-RELATED"/>
    <property type="match status" value="1"/>
</dbReference>
<evidence type="ECO:0000256" key="4">
    <source>
        <dbReference type="ARBA" id="ARBA00023004"/>
    </source>
</evidence>
<comment type="similarity">
    <text evidence="1">Belongs to the cytochrome P450 family.</text>
</comment>
<dbReference type="AlphaFoldDB" id="A0A370TDY0"/>
<dbReference type="GO" id="GO:0005506">
    <property type="term" value="F:iron ion binding"/>
    <property type="evidence" value="ECO:0007669"/>
    <property type="project" value="InterPro"/>
</dbReference>
<proteinExistence type="inferred from homology"/>
<dbReference type="Gene3D" id="1.10.630.10">
    <property type="entry name" value="Cytochrome P450"/>
    <property type="match status" value="1"/>
</dbReference>
<keyword evidence="4 6" id="KW-0408">Iron</keyword>
<comment type="caution">
    <text evidence="7">The sequence shown here is derived from an EMBL/GenBank/DDBJ whole genome shotgun (WGS) entry which is preliminary data.</text>
</comment>
<dbReference type="GO" id="GO:0020037">
    <property type="term" value="F:heme binding"/>
    <property type="evidence" value="ECO:0007669"/>
    <property type="project" value="InterPro"/>
</dbReference>
<dbReference type="InterPro" id="IPR050364">
    <property type="entry name" value="Cytochrome_P450_fung"/>
</dbReference>
<dbReference type="InterPro" id="IPR002401">
    <property type="entry name" value="Cyt_P450_E_grp-I"/>
</dbReference>
<dbReference type="GeneID" id="43601936"/>
<dbReference type="Pfam" id="PF00067">
    <property type="entry name" value="p450"/>
    <property type="match status" value="1"/>
</dbReference>
<dbReference type="PANTHER" id="PTHR46300:SF2">
    <property type="entry name" value="CYTOCHROME P450 MONOOXYGENASE ALNH-RELATED"/>
    <property type="match status" value="1"/>
</dbReference>
<sequence>MFALSGILCLAVAIGGLAYALVFVGRRGRNFPPGLYFVVLVLRKVHRPYQSLAIFTNFRKVVFITSQYTLNFALASLLTINIFSKWAQEFGGIFSLKLGPATAVVISSPRLVKELIDRKSAIYSTRPSSYVSHDLITRGEHLLVMEQGPKWKLFRKLLHQQFNEGKCEREHIKLQDAEAIQMLRDFLVVPDQFMSHPKRFSNSIIMSLILGIRSPTIHTSHMVELYELMEEWSKVMETGATPPVDIFPFLKLIPESWFGNWITRSRGVGQAMDNLYGRMVSQVMKRRLAVGSRGSFLDGVLDQNNALNLSRNQLNFLCGVLMEGGSDTSSSIILAFIHAMIKFPHVQKKAQKEIDSVVGEDRSPQWSDYSQLPYISGIVKETMRWRPVTPLAFPHATSEADTIDGMYIPKGTTVLINVWGLHHDLVKFPNPDIFDPERYAGRTALAAEYAASPDFENRDHYGYGSGRRICPGMHLADRNLFLAMSKLLWAFDFAQKLDVTGTPIPVDVDSKTAYSEGFLHCPKPFEASISPRSLARRDTILTEFENVETEVFSQYESE</sequence>
<dbReference type="CDD" id="cd11065">
    <property type="entry name" value="CYP64-like"/>
    <property type="match status" value="1"/>
</dbReference>
<reference evidence="7 8" key="1">
    <citation type="journal article" date="2018" name="IMA Fungus">
        <title>IMA Genome-F 9: Draft genome sequence of Annulohypoxylon stygium, Aspergillus mulundensis, Berkeleyomyces basicola (syn. Thielaviopsis basicola), Ceratocystis smalleyi, two Cercospora beticola strains, Coleophoma cylindrospora, Fusarium fracticaudum, Phialophora cf. hyalina, and Morchella septimelata.</title>
        <authorList>
            <person name="Wingfield B.D."/>
            <person name="Bills G.F."/>
            <person name="Dong Y."/>
            <person name="Huang W."/>
            <person name="Nel W.J."/>
            <person name="Swalarsk-Parry B.S."/>
            <person name="Vaghefi N."/>
            <person name="Wilken P.M."/>
            <person name="An Z."/>
            <person name="de Beer Z.W."/>
            <person name="De Vos L."/>
            <person name="Chen L."/>
            <person name="Duong T.A."/>
            <person name="Gao Y."/>
            <person name="Hammerbacher A."/>
            <person name="Kikkert J.R."/>
            <person name="Li Y."/>
            <person name="Li H."/>
            <person name="Li K."/>
            <person name="Li Q."/>
            <person name="Liu X."/>
            <person name="Ma X."/>
            <person name="Naidoo K."/>
            <person name="Pethybridge S.J."/>
            <person name="Sun J."/>
            <person name="Steenkamp E.T."/>
            <person name="van der Nest M.A."/>
            <person name="van Wyk S."/>
            <person name="Wingfield M.J."/>
            <person name="Xiong C."/>
            <person name="Yue Q."/>
            <person name="Zhang X."/>
        </authorList>
    </citation>
    <scope>NUCLEOTIDE SEQUENCE [LARGE SCALE GENOMIC DNA]</scope>
    <source>
        <strain evidence="7 8">BP 5553</strain>
    </source>
</reference>
<dbReference type="RefSeq" id="XP_031866353.1">
    <property type="nucleotide sequence ID" value="XM_032017710.1"/>
</dbReference>